<protein>
    <submittedName>
        <fullName evidence="1">Uncharacterized protein</fullName>
    </submittedName>
</protein>
<evidence type="ECO:0000313" key="1">
    <source>
        <dbReference type="EMBL" id="KAH1175999.1"/>
    </source>
</evidence>
<comment type="caution">
    <text evidence="1">The sequence shown here is derived from an EMBL/GenBank/DDBJ whole genome shotgun (WGS) entry which is preliminary data.</text>
</comment>
<dbReference type="Proteomes" id="UP000827986">
    <property type="component" value="Unassembled WGS sequence"/>
</dbReference>
<dbReference type="AlphaFoldDB" id="A0A9D3X8V3"/>
<name>A0A9D3X8V3_9SAUR</name>
<organism evidence="1 2">
    <name type="scientific">Mauremys mutica</name>
    <name type="common">yellowpond turtle</name>
    <dbReference type="NCBI Taxonomy" id="74926"/>
    <lineage>
        <taxon>Eukaryota</taxon>
        <taxon>Metazoa</taxon>
        <taxon>Chordata</taxon>
        <taxon>Craniata</taxon>
        <taxon>Vertebrata</taxon>
        <taxon>Euteleostomi</taxon>
        <taxon>Archelosauria</taxon>
        <taxon>Testudinata</taxon>
        <taxon>Testudines</taxon>
        <taxon>Cryptodira</taxon>
        <taxon>Durocryptodira</taxon>
        <taxon>Testudinoidea</taxon>
        <taxon>Geoemydidae</taxon>
        <taxon>Geoemydinae</taxon>
        <taxon>Mauremys</taxon>
    </lineage>
</organism>
<keyword evidence="2" id="KW-1185">Reference proteome</keyword>
<evidence type="ECO:0000313" key="2">
    <source>
        <dbReference type="Proteomes" id="UP000827986"/>
    </source>
</evidence>
<dbReference type="EMBL" id="JAHDVG010000475">
    <property type="protein sequence ID" value="KAH1175999.1"/>
    <property type="molecule type" value="Genomic_DNA"/>
</dbReference>
<gene>
    <name evidence="1" type="ORF">KIL84_020733</name>
</gene>
<sequence>MLQAKLAVALAARCGGETNATQALPIPQASALNGRTGCSRGASGSVQRRFLRGRVVVICFFRKYLSGSAVPPPPFGIARAGLAGKFLPNKGAPSPSLVALRNECFSDFQTWPGLGGRTGSKSGFIPSLEQEVVYTPPPRVNQNPTRYRQSCVSSLQSPGLPPLSQSSLGGPVPLASVNATAQFQEKLLDFTECRVRWYKLDKEGGKGSVGVGSRSGVWLSCSVRLMHLM</sequence>
<reference evidence="1" key="1">
    <citation type="submission" date="2021-09" db="EMBL/GenBank/DDBJ databases">
        <title>The genome of Mauremys mutica provides insights into the evolution of semi-aquatic lifestyle.</title>
        <authorList>
            <person name="Gong S."/>
            <person name="Gao Y."/>
        </authorList>
    </citation>
    <scope>NUCLEOTIDE SEQUENCE</scope>
    <source>
        <strain evidence="1">MM-2020</strain>
        <tissue evidence="1">Muscle</tissue>
    </source>
</reference>
<accession>A0A9D3X8V3</accession>
<proteinExistence type="predicted"/>